<dbReference type="AlphaFoldDB" id="A0A6B0SN92"/>
<comment type="caution">
    <text evidence="3">The sequence shown here is derived from an EMBL/GenBank/DDBJ whole genome shotgun (WGS) entry which is preliminary data.</text>
</comment>
<feature type="transmembrane region" description="Helical" evidence="2">
    <location>
        <begin position="79"/>
        <end position="99"/>
    </location>
</feature>
<organism evidence="3 4">
    <name type="scientific">Halobacterium bonnevillei</name>
    <dbReference type="NCBI Taxonomy" id="2692200"/>
    <lineage>
        <taxon>Archaea</taxon>
        <taxon>Methanobacteriati</taxon>
        <taxon>Methanobacteriota</taxon>
        <taxon>Stenosarchaea group</taxon>
        <taxon>Halobacteria</taxon>
        <taxon>Halobacteriales</taxon>
        <taxon>Halobacteriaceae</taxon>
        <taxon>Halobacterium</taxon>
    </lineage>
</organism>
<name>A0A6B0SN92_9EURY</name>
<dbReference type="RefSeq" id="WP_159526000.1">
    <property type="nucleotide sequence ID" value="NZ_WUUU01000044.1"/>
</dbReference>
<keyword evidence="2" id="KW-0472">Membrane</keyword>
<proteinExistence type="predicted"/>
<keyword evidence="2" id="KW-0812">Transmembrane</keyword>
<feature type="transmembrane region" description="Helical" evidence="2">
    <location>
        <begin position="105"/>
        <end position="130"/>
    </location>
</feature>
<evidence type="ECO:0000256" key="1">
    <source>
        <dbReference type="SAM" id="MobiDB-lite"/>
    </source>
</evidence>
<accession>A0A6B0SN92</accession>
<keyword evidence="2" id="KW-1133">Transmembrane helix</keyword>
<evidence type="ECO:0000313" key="4">
    <source>
        <dbReference type="Proteomes" id="UP000471521"/>
    </source>
</evidence>
<keyword evidence="4" id="KW-1185">Reference proteome</keyword>
<evidence type="ECO:0000313" key="3">
    <source>
        <dbReference type="EMBL" id="MXR20452.1"/>
    </source>
</evidence>
<feature type="compositionally biased region" description="Low complexity" evidence="1">
    <location>
        <begin position="1"/>
        <end position="10"/>
    </location>
</feature>
<dbReference type="Proteomes" id="UP000471521">
    <property type="component" value="Unassembled WGS sequence"/>
</dbReference>
<dbReference type="OrthoDB" id="253485at2157"/>
<gene>
    <name evidence="3" type="ORF">GRX66_07485</name>
</gene>
<feature type="region of interest" description="Disordered" evidence="1">
    <location>
        <begin position="1"/>
        <end position="32"/>
    </location>
</feature>
<evidence type="ECO:0000256" key="2">
    <source>
        <dbReference type="SAM" id="Phobius"/>
    </source>
</evidence>
<reference evidence="3 4" key="1">
    <citation type="submission" date="2019-12" db="EMBL/GenBank/DDBJ databases">
        <title>Isolation and characterization of three novel carbon monoxide-oxidizing members of Halobacteria from salione crusts and soils.</title>
        <authorList>
            <person name="Myers M.R."/>
            <person name="King G.M."/>
        </authorList>
    </citation>
    <scope>NUCLEOTIDE SEQUENCE [LARGE SCALE GENOMIC DNA]</scope>
    <source>
        <strain evidence="3 4">PCN9</strain>
    </source>
</reference>
<dbReference type="EMBL" id="WUUU01000044">
    <property type="protein sequence ID" value="MXR20452.1"/>
    <property type="molecule type" value="Genomic_DNA"/>
</dbReference>
<sequence length="139" mass="13840">MDAQAAQDAQTDGDDPQVWRCKQCGARQPDPDPPCERCWNTTFVTGEGASAVAGPNTAPTLGATAPQVARVKAATGRSAALSGMLTAVFALVHGTVSLGQTLDGLVLTGLVAAGGTTAVFLFVAVLAALADSVGGVATE</sequence>
<protein>
    <submittedName>
        <fullName evidence="3">Uncharacterized protein</fullName>
    </submittedName>
</protein>